<comment type="function">
    <text evidence="4">Binds to DNA and alters its conformation. May be involved in regulation of gene expression, nucleoid organization and DNA protection.</text>
</comment>
<feature type="coiled-coil region" evidence="5">
    <location>
        <begin position="8"/>
        <end position="35"/>
    </location>
</feature>
<dbReference type="Gene3D" id="3.30.1310.10">
    <property type="entry name" value="Nucleoid-associated protein YbaB-like domain"/>
    <property type="match status" value="1"/>
</dbReference>
<gene>
    <name evidence="6" type="ORF">H9847_05125</name>
</gene>
<reference evidence="6" key="2">
    <citation type="submission" date="2021-04" db="EMBL/GenBank/DDBJ databases">
        <authorList>
            <person name="Gilroy R."/>
        </authorList>
    </citation>
    <scope>NUCLEOTIDE SEQUENCE</scope>
    <source>
        <strain evidence="6">378</strain>
    </source>
</reference>
<dbReference type="FunFam" id="3.30.1310.10:FF:000001">
    <property type="entry name" value="Nucleoid-associated protein YbaB"/>
    <property type="match status" value="1"/>
</dbReference>
<dbReference type="InterPro" id="IPR004401">
    <property type="entry name" value="YbaB/EbfC"/>
</dbReference>
<comment type="subcellular location">
    <subcellularLocation>
        <location evidence="4">Cytoplasm</location>
        <location evidence="4">Nucleoid</location>
    </subcellularLocation>
</comment>
<keyword evidence="2 4" id="KW-0963">Cytoplasm</keyword>
<dbReference type="HAMAP" id="MF_00274">
    <property type="entry name" value="DNA_YbaB_EbfC"/>
    <property type="match status" value="1"/>
</dbReference>
<comment type="caution">
    <text evidence="6">The sequence shown here is derived from an EMBL/GenBank/DDBJ whole genome shotgun (WGS) entry which is preliminary data.</text>
</comment>
<dbReference type="NCBIfam" id="TIGR00103">
    <property type="entry name" value="DNA_YbaB_EbfC"/>
    <property type="match status" value="1"/>
</dbReference>
<dbReference type="PIRSF" id="PIRSF004555">
    <property type="entry name" value="UCP004555"/>
    <property type="match status" value="1"/>
</dbReference>
<evidence type="ECO:0000256" key="4">
    <source>
        <dbReference type="HAMAP-Rule" id="MF_00274"/>
    </source>
</evidence>
<evidence type="ECO:0000256" key="5">
    <source>
        <dbReference type="SAM" id="Coils"/>
    </source>
</evidence>
<dbReference type="Proteomes" id="UP000733611">
    <property type="component" value="Unassembled WGS sequence"/>
</dbReference>
<dbReference type="GO" id="GO:0005829">
    <property type="term" value="C:cytosol"/>
    <property type="evidence" value="ECO:0007669"/>
    <property type="project" value="TreeGrafter"/>
</dbReference>
<evidence type="ECO:0000313" key="7">
    <source>
        <dbReference type="Proteomes" id="UP000733611"/>
    </source>
</evidence>
<evidence type="ECO:0000256" key="3">
    <source>
        <dbReference type="ARBA" id="ARBA00023125"/>
    </source>
</evidence>
<proteinExistence type="inferred from homology"/>
<accession>A0A948TGE8</accession>
<keyword evidence="5" id="KW-0175">Coiled coil</keyword>
<keyword evidence="3 4" id="KW-0238">DNA-binding</keyword>
<dbReference type="SUPFAM" id="SSF82607">
    <property type="entry name" value="YbaB-like"/>
    <property type="match status" value="1"/>
</dbReference>
<dbReference type="AlphaFoldDB" id="A0A948TGE8"/>
<dbReference type="PANTHER" id="PTHR33449:SF1">
    <property type="entry name" value="NUCLEOID-ASSOCIATED PROTEIN YBAB"/>
    <property type="match status" value="1"/>
</dbReference>
<comment type="subunit">
    <text evidence="1 4">Homodimer.</text>
</comment>
<dbReference type="InterPro" id="IPR036894">
    <property type="entry name" value="YbaB-like_sf"/>
</dbReference>
<dbReference type="PANTHER" id="PTHR33449">
    <property type="entry name" value="NUCLEOID-ASSOCIATED PROTEIN YBAB"/>
    <property type="match status" value="1"/>
</dbReference>
<organism evidence="6 7">
    <name type="scientific">Candidatus Anaerobiospirillum pullicola</name>
    <dbReference type="NCBI Taxonomy" id="2838451"/>
    <lineage>
        <taxon>Bacteria</taxon>
        <taxon>Pseudomonadati</taxon>
        <taxon>Pseudomonadota</taxon>
        <taxon>Gammaproteobacteria</taxon>
        <taxon>Aeromonadales</taxon>
        <taxon>Succinivibrionaceae</taxon>
        <taxon>Anaerobiospirillum</taxon>
    </lineage>
</organism>
<protein>
    <recommendedName>
        <fullName evidence="4">Nucleoid-associated protein H9847_05125</fullName>
    </recommendedName>
</protein>
<evidence type="ECO:0000256" key="2">
    <source>
        <dbReference type="ARBA" id="ARBA00022490"/>
    </source>
</evidence>
<name>A0A948TGE8_9GAMM</name>
<evidence type="ECO:0000313" key="6">
    <source>
        <dbReference type="EMBL" id="MBU3844238.1"/>
    </source>
</evidence>
<sequence>MFGNMGNMGKLMKQAQEMQERLAKVQDEIAAMECTGESGAGLVKVTINGKREARRVELDDSLFGPDADKEMCEDLIAAAFNDAVRRVDEAAKAKMESITAGIPLPPGMKLPF</sequence>
<dbReference type="EMBL" id="JAHLFE010000103">
    <property type="protein sequence ID" value="MBU3844238.1"/>
    <property type="molecule type" value="Genomic_DNA"/>
</dbReference>
<reference evidence="6" key="1">
    <citation type="journal article" date="2021" name="PeerJ">
        <title>Extensive microbial diversity within the chicken gut microbiome revealed by metagenomics and culture.</title>
        <authorList>
            <person name="Gilroy R."/>
            <person name="Ravi A."/>
            <person name="Getino M."/>
            <person name="Pursley I."/>
            <person name="Horton D.L."/>
            <person name="Alikhan N.F."/>
            <person name="Baker D."/>
            <person name="Gharbi K."/>
            <person name="Hall N."/>
            <person name="Watson M."/>
            <person name="Adriaenssens E.M."/>
            <person name="Foster-Nyarko E."/>
            <person name="Jarju S."/>
            <person name="Secka A."/>
            <person name="Antonio M."/>
            <person name="Oren A."/>
            <person name="Chaudhuri R.R."/>
            <person name="La Ragione R."/>
            <person name="Hildebrand F."/>
            <person name="Pallen M.J."/>
        </authorList>
    </citation>
    <scope>NUCLEOTIDE SEQUENCE</scope>
    <source>
        <strain evidence="6">378</strain>
    </source>
</reference>
<comment type="similarity">
    <text evidence="4">Belongs to the YbaB/EbfC family.</text>
</comment>
<evidence type="ECO:0000256" key="1">
    <source>
        <dbReference type="ARBA" id="ARBA00011738"/>
    </source>
</evidence>
<dbReference type="GO" id="GO:0043590">
    <property type="term" value="C:bacterial nucleoid"/>
    <property type="evidence" value="ECO:0007669"/>
    <property type="project" value="UniProtKB-UniRule"/>
</dbReference>
<dbReference type="GO" id="GO:0003677">
    <property type="term" value="F:DNA binding"/>
    <property type="evidence" value="ECO:0007669"/>
    <property type="project" value="UniProtKB-UniRule"/>
</dbReference>
<dbReference type="Pfam" id="PF02575">
    <property type="entry name" value="YbaB_DNA_bd"/>
    <property type="match status" value="1"/>
</dbReference>